<feature type="region of interest" description="Disordered" evidence="10">
    <location>
        <begin position="45"/>
        <end position="65"/>
    </location>
</feature>
<keyword evidence="6 8" id="KW-0472">Membrane</keyword>
<dbReference type="Pfam" id="PF00593">
    <property type="entry name" value="TonB_dep_Rec_b-barrel"/>
    <property type="match status" value="1"/>
</dbReference>
<evidence type="ECO:0000313" key="13">
    <source>
        <dbReference type="EMBL" id="PRH81299.1"/>
    </source>
</evidence>
<gene>
    <name evidence="13" type="ORF">C6N40_13405</name>
</gene>
<evidence type="ECO:0000256" key="5">
    <source>
        <dbReference type="ARBA" id="ARBA00023077"/>
    </source>
</evidence>
<dbReference type="PANTHER" id="PTHR47234">
    <property type="match status" value="1"/>
</dbReference>
<evidence type="ECO:0000256" key="2">
    <source>
        <dbReference type="ARBA" id="ARBA00022448"/>
    </source>
</evidence>
<evidence type="ECO:0000256" key="4">
    <source>
        <dbReference type="ARBA" id="ARBA00022692"/>
    </source>
</evidence>
<proteinExistence type="inferred from homology"/>
<reference evidence="13 14" key="1">
    <citation type="submission" date="2018-03" db="EMBL/GenBank/DDBJ databases">
        <title>Arenimonas caeni sp. nov., isolated from activated sludge.</title>
        <authorList>
            <person name="Liu H."/>
        </authorList>
    </citation>
    <scope>NUCLEOTIDE SEQUENCE [LARGE SCALE GENOMIC DNA]</scope>
    <source>
        <strain evidence="14">z29</strain>
    </source>
</reference>
<evidence type="ECO:0000313" key="14">
    <source>
        <dbReference type="Proteomes" id="UP000241736"/>
    </source>
</evidence>
<dbReference type="Gene3D" id="2.40.170.20">
    <property type="entry name" value="TonB-dependent receptor, beta-barrel domain"/>
    <property type="match status" value="1"/>
</dbReference>
<evidence type="ECO:0000259" key="12">
    <source>
        <dbReference type="Pfam" id="PF07715"/>
    </source>
</evidence>
<comment type="subcellular location">
    <subcellularLocation>
        <location evidence="1 8">Cell outer membrane</location>
        <topology evidence="1 8">Multi-pass membrane protein</topology>
    </subcellularLocation>
</comment>
<keyword evidence="2 8" id="KW-0813">Transport</keyword>
<protein>
    <submittedName>
        <fullName evidence="13">TonB-dependent receptor</fullName>
    </submittedName>
</protein>
<dbReference type="PROSITE" id="PS52016">
    <property type="entry name" value="TONB_DEPENDENT_REC_3"/>
    <property type="match status" value="1"/>
</dbReference>
<comment type="caution">
    <text evidence="13">The sequence shown here is derived from an EMBL/GenBank/DDBJ whole genome shotgun (WGS) entry which is preliminary data.</text>
</comment>
<dbReference type="Gene3D" id="2.170.130.10">
    <property type="entry name" value="TonB-dependent receptor, plug domain"/>
    <property type="match status" value="1"/>
</dbReference>
<dbReference type="InterPro" id="IPR037066">
    <property type="entry name" value="Plug_dom_sf"/>
</dbReference>
<evidence type="ECO:0000256" key="6">
    <source>
        <dbReference type="ARBA" id="ARBA00023136"/>
    </source>
</evidence>
<evidence type="ECO:0000256" key="8">
    <source>
        <dbReference type="PROSITE-ProRule" id="PRU01360"/>
    </source>
</evidence>
<keyword evidence="5 9" id="KW-0798">TonB box</keyword>
<name>A0A2P6M5T3_9GAMM</name>
<organism evidence="13 14">
    <name type="scientific">Arenimonas caeni</name>
    <dbReference type="NCBI Taxonomy" id="2058085"/>
    <lineage>
        <taxon>Bacteria</taxon>
        <taxon>Pseudomonadati</taxon>
        <taxon>Pseudomonadota</taxon>
        <taxon>Gammaproteobacteria</taxon>
        <taxon>Lysobacterales</taxon>
        <taxon>Lysobacteraceae</taxon>
        <taxon>Arenimonas</taxon>
    </lineage>
</organism>
<dbReference type="OrthoDB" id="6276154at2"/>
<dbReference type="InterPro" id="IPR039426">
    <property type="entry name" value="TonB-dep_rcpt-like"/>
</dbReference>
<evidence type="ECO:0000259" key="11">
    <source>
        <dbReference type="Pfam" id="PF00593"/>
    </source>
</evidence>
<keyword evidence="4 8" id="KW-0812">Transmembrane</keyword>
<keyword evidence="3 8" id="KW-1134">Transmembrane beta strand</keyword>
<comment type="similarity">
    <text evidence="8 9">Belongs to the TonB-dependent receptor family.</text>
</comment>
<dbReference type="InterPro" id="IPR012910">
    <property type="entry name" value="Plug_dom"/>
</dbReference>
<dbReference type="SUPFAM" id="SSF56935">
    <property type="entry name" value="Porins"/>
    <property type="match status" value="1"/>
</dbReference>
<dbReference type="InterPro" id="IPR000531">
    <property type="entry name" value="Beta-barrel_TonB"/>
</dbReference>
<feature type="domain" description="TonB-dependent receptor-like beta-barrel" evidence="11">
    <location>
        <begin position="549"/>
        <end position="973"/>
    </location>
</feature>
<keyword evidence="14" id="KW-1185">Reference proteome</keyword>
<evidence type="ECO:0000256" key="7">
    <source>
        <dbReference type="ARBA" id="ARBA00023237"/>
    </source>
</evidence>
<keyword evidence="7 8" id="KW-0998">Cell outer membrane</keyword>
<dbReference type="AlphaFoldDB" id="A0A2P6M5T3"/>
<dbReference type="EMBL" id="PVLF01000031">
    <property type="protein sequence ID" value="PRH81299.1"/>
    <property type="molecule type" value="Genomic_DNA"/>
</dbReference>
<dbReference type="GO" id="GO:0009279">
    <property type="term" value="C:cell outer membrane"/>
    <property type="evidence" value="ECO:0007669"/>
    <property type="project" value="UniProtKB-SubCell"/>
</dbReference>
<evidence type="ECO:0000256" key="9">
    <source>
        <dbReference type="RuleBase" id="RU003357"/>
    </source>
</evidence>
<evidence type="ECO:0000256" key="3">
    <source>
        <dbReference type="ARBA" id="ARBA00022452"/>
    </source>
</evidence>
<accession>A0A2P6M5T3</accession>
<keyword evidence="13" id="KW-0675">Receptor</keyword>
<dbReference type="InterPro" id="IPR036942">
    <property type="entry name" value="Beta-barrel_TonB_sf"/>
</dbReference>
<evidence type="ECO:0000256" key="1">
    <source>
        <dbReference type="ARBA" id="ARBA00004571"/>
    </source>
</evidence>
<sequence length="1011" mass="111776">MDFPESRDRLVQVCRSRFNSPPTYVTFRLRLSPEGASTLARSCNEPLGTQRHTSTSILGDPMTTDPISGHRRSVLARSLALALTLPLAFSAAAQDSQAEEEEETSTEQATQLDTLEVVGSRIKRSEMEGPAPVVVITREDIDREGHQTIGDLLQSLTQGTTGDFTGDYFVNGFTPNAQTINLRAIGPGYTLVLINGRRLSQYPMPYNNSNNITNVRTIPTSIIERTEVLTGGASAIYGSDAVAGVVNIVTRKNFDGNNIRVTTGTTDEGGGDSVNFEFSGGRTGDRWSAIWAFQYATNEPIFASQRKLTADIRNNPYGLPVNPQLSLIAIDALGLVVPRGHNALYDPAVCDALGYESATTPTRGSFCGSYDQVAQRSLYNKQDFYSGYGYGIFDLTDNLQLFASASYYNNDATSASGIRNYFTGADNFLQNPSGGVLGAFYDPNIGTVLQLQRYFRASEAGGLEQAGDYFEEKTWTLEAGLQGSIGRFDWEASVNHSRYEFLMDIPALKAQAVHEYFLGPRLGFISGYPIHELNVDRWNTPLTPETFGNIYTRVTFAEGHTTSSTANFTISGDLFELPAGPLGFAGILEGNRQTIDRQADWRLSEPLGPNSIYGLGSAGVSIGERDRYAIGAEFRVPILDNLTANVAGRYDKYDDITNIDDAITWNLGLEFRPFDSLLLRANYATSFRAPDFQMVYSTGSAGFSTFVDEYSCRSGTGLGLTTGPRTYQECAATSGDPTIYGMRTERDGNTALKEEEGQSWGIGFVWDIVDNLSLTVDYFDIKLEDRAITLSPALLLQQEADCRLGVKRDGTPFEYSPGSAFCQGVLAAVSRNSAPGTTLDQRIQAINSTYINAAYQRVTGIDSTLAYSWDTDRLGRFGVNLAWSIELSDEYKRFESDPLIDYRDMADYNSRSRARGSFTWTKGDWAANTFFTRYGTVYNWAETERLPPWFLWNLNVSKRFGQDTMVTLAVNNVFNNQVRLDPTYTGYPYYYGGFGSDLQGRRFYVTVQHQF</sequence>
<feature type="domain" description="TonB-dependent receptor plug" evidence="12">
    <location>
        <begin position="127"/>
        <end position="245"/>
    </location>
</feature>
<dbReference type="Proteomes" id="UP000241736">
    <property type="component" value="Unassembled WGS sequence"/>
</dbReference>
<dbReference type="PANTHER" id="PTHR47234:SF1">
    <property type="entry name" value="TONB-DEPENDENT RECEPTOR"/>
    <property type="match status" value="1"/>
</dbReference>
<dbReference type="Pfam" id="PF07715">
    <property type="entry name" value="Plug"/>
    <property type="match status" value="1"/>
</dbReference>
<evidence type="ECO:0000256" key="10">
    <source>
        <dbReference type="SAM" id="MobiDB-lite"/>
    </source>
</evidence>